<dbReference type="AlphaFoldDB" id="A0A4Y2STU6"/>
<dbReference type="OrthoDB" id="6493944at2759"/>
<protein>
    <submittedName>
        <fullName evidence="1">N-acetyltransferase ESCO1</fullName>
    </submittedName>
</protein>
<keyword evidence="2" id="KW-1185">Reference proteome</keyword>
<accession>A0A4Y2STU6</accession>
<dbReference type="Proteomes" id="UP000499080">
    <property type="component" value="Unassembled WGS sequence"/>
</dbReference>
<reference evidence="1 2" key="1">
    <citation type="journal article" date="2019" name="Sci. Rep.">
        <title>Orb-weaving spider Araneus ventricosus genome elucidates the spidroin gene catalogue.</title>
        <authorList>
            <person name="Kono N."/>
            <person name="Nakamura H."/>
            <person name="Ohtoshi R."/>
            <person name="Moran D.A.P."/>
            <person name="Shinohara A."/>
            <person name="Yoshida Y."/>
            <person name="Fujiwara M."/>
            <person name="Mori M."/>
            <person name="Tomita M."/>
            <person name="Arakawa K."/>
        </authorList>
    </citation>
    <scope>NUCLEOTIDE SEQUENCE [LARGE SCALE GENOMIC DNA]</scope>
</reference>
<comment type="caution">
    <text evidence="1">The sequence shown here is derived from an EMBL/GenBank/DDBJ whole genome shotgun (WGS) entry which is preliminary data.</text>
</comment>
<evidence type="ECO:0000313" key="2">
    <source>
        <dbReference type="Proteomes" id="UP000499080"/>
    </source>
</evidence>
<evidence type="ECO:0000313" key="1">
    <source>
        <dbReference type="EMBL" id="GBN90796.1"/>
    </source>
</evidence>
<gene>
    <name evidence="1" type="primary">ESCO1_1</name>
    <name evidence="1" type="ORF">AVEN_141783_1</name>
</gene>
<dbReference type="GO" id="GO:0016740">
    <property type="term" value="F:transferase activity"/>
    <property type="evidence" value="ECO:0007669"/>
    <property type="project" value="UniProtKB-KW"/>
</dbReference>
<feature type="non-terminal residue" evidence="1">
    <location>
        <position position="35"/>
    </location>
</feature>
<keyword evidence="1" id="KW-0808">Transferase</keyword>
<organism evidence="1 2">
    <name type="scientific">Araneus ventricosus</name>
    <name type="common">Orbweaver spider</name>
    <name type="synonym">Epeira ventricosa</name>
    <dbReference type="NCBI Taxonomy" id="182803"/>
    <lineage>
        <taxon>Eukaryota</taxon>
        <taxon>Metazoa</taxon>
        <taxon>Ecdysozoa</taxon>
        <taxon>Arthropoda</taxon>
        <taxon>Chelicerata</taxon>
        <taxon>Arachnida</taxon>
        <taxon>Araneae</taxon>
        <taxon>Araneomorphae</taxon>
        <taxon>Entelegynae</taxon>
        <taxon>Araneoidea</taxon>
        <taxon>Araneidae</taxon>
        <taxon>Araneus</taxon>
    </lineage>
</organism>
<sequence>MIQILILDRIQATKGIILIYNLTLDRKSCLILESL</sequence>
<dbReference type="EMBL" id="BGPR01023543">
    <property type="protein sequence ID" value="GBN90796.1"/>
    <property type="molecule type" value="Genomic_DNA"/>
</dbReference>
<name>A0A4Y2STU6_ARAVE</name>
<proteinExistence type="predicted"/>